<dbReference type="Gene3D" id="3.90.1140.10">
    <property type="entry name" value="Cyclic phosphodiesterase"/>
    <property type="match status" value="1"/>
</dbReference>
<dbReference type="AlphaFoldDB" id="A0A1E5XRZ5"/>
<name>A0A1E5XRZ5_9HYPH</name>
<dbReference type="Pfam" id="PF13563">
    <property type="entry name" value="2_5_RNA_ligase2"/>
    <property type="match status" value="1"/>
</dbReference>
<dbReference type="OrthoDB" id="7770344at2"/>
<protein>
    <recommendedName>
        <fullName evidence="3">2'-5' RNA ligase</fullName>
    </recommendedName>
</protein>
<proteinExistence type="predicted"/>
<keyword evidence="2" id="KW-1185">Reference proteome</keyword>
<evidence type="ECO:0000313" key="2">
    <source>
        <dbReference type="Proteomes" id="UP000095463"/>
    </source>
</evidence>
<accession>A0A1E5XRZ5</accession>
<dbReference type="SUPFAM" id="SSF55144">
    <property type="entry name" value="LigT-like"/>
    <property type="match status" value="1"/>
</dbReference>
<gene>
    <name evidence="1" type="ORF">VW23_016905</name>
</gene>
<dbReference type="Proteomes" id="UP000095463">
    <property type="component" value="Unassembled WGS sequence"/>
</dbReference>
<evidence type="ECO:0000313" key="1">
    <source>
        <dbReference type="EMBL" id="OEO31360.1"/>
    </source>
</evidence>
<reference evidence="1 2" key="1">
    <citation type="journal article" date="2015" name="Genome Announc.">
        <title>Genome Assemblies of Three Soil-Associated Devosia species: D. insulae, D. limi, and D. soli.</title>
        <authorList>
            <person name="Hassan Y.I."/>
            <person name="Lepp D."/>
            <person name="Zhou T."/>
        </authorList>
    </citation>
    <scope>NUCLEOTIDE SEQUENCE [LARGE SCALE GENOMIC DNA]</scope>
    <source>
        <strain evidence="1 2">DS-56</strain>
    </source>
</reference>
<dbReference type="RefSeq" id="WP_069909498.1">
    <property type="nucleotide sequence ID" value="NZ_LAJE02000161.1"/>
</dbReference>
<comment type="caution">
    <text evidence="1">The sequence shown here is derived from an EMBL/GenBank/DDBJ whole genome shotgun (WGS) entry which is preliminary data.</text>
</comment>
<dbReference type="EMBL" id="LAJE02000161">
    <property type="protein sequence ID" value="OEO31360.1"/>
    <property type="molecule type" value="Genomic_DNA"/>
</dbReference>
<dbReference type="InterPro" id="IPR009097">
    <property type="entry name" value="Cyclic_Pdiesterase"/>
</dbReference>
<organism evidence="1 2">
    <name type="scientific">Devosia insulae DS-56</name>
    <dbReference type="NCBI Taxonomy" id="1116389"/>
    <lineage>
        <taxon>Bacteria</taxon>
        <taxon>Pseudomonadati</taxon>
        <taxon>Pseudomonadota</taxon>
        <taxon>Alphaproteobacteria</taxon>
        <taxon>Hyphomicrobiales</taxon>
        <taxon>Devosiaceae</taxon>
        <taxon>Devosia</taxon>
    </lineage>
</organism>
<evidence type="ECO:0008006" key="3">
    <source>
        <dbReference type="Google" id="ProtNLM"/>
    </source>
</evidence>
<sequence>MTDLPQLSMFAEDTRPLKSIRVPPRQGRDPVFFAVLVGGGIRPALQEIVDEQRRLYGITAALLPATTLHISLVGVGFYQELSGSDLAVAMATGDAIGFQPFDIALTRLASFRRRVGSPPLVLRPGSDTPLLELARLLRWGMLERGFEVRSAPSEAFYLTLCYDRVHAPEVVLERPPKLRVEGFALVRSFYGQGRYEVIGEWPRR</sequence>